<dbReference type="AlphaFoldDB" id="A0A395RYR2"/>
<dbReference type="Proteomes" id="UP000266234">
    <property type="component" value="Unassembled WGS sequence"/>
</dbReference>
<organism evidence="1 2">
    <name type="scientific">Fusarium longipes</name>
    <dbReference type="NCBI Taxonomy" id="694270"/>
    <lineage>
        <taxon>Eukaryota</taxon>
        <taxon>Fungi</taxon>
        <taxon>Dikarya</taxon>
        <taxon>Ascomycota</taxon>
        <taxon>Pezizomycotina</taxon>
        <taxon>Sordariomycetes</taxon>
        <taxon>Hypocreomycetidae</taxon>
        <taxon>Hypocreales</taxon>
        <taxon>Nectriaceae</taxon>
        <taxon>Fusarium</taxon>
    </lineage>
</organism>
<sequence length="138" mass="15093">MATQSTPQVYTTTTVFQTEKVAEGEWKISEIKSDPPAAQMEAHSGNRKELQFDLAFGLGIGGYYDFDDKEISVSATFGGSPFGSRYTAGINTGVSIGIDIWAAKGSIRIYGENNKLKLSYNLGAFWHETSDSFEICDL</sequence>
<dbReference type="OrthoDB" id="5400300at2759"/>
<proteinExistence type="predicted"/>
<keyword evidence="2" id="KW-1185">Reference proteome</keyword>
<comment type="caution">
    <text evidence="1">The sequence shown here is derived from an EMBL/GenBank/DDBJ whole genome shotgun (WGS) entry which is preliminary data.</text>
</comment>
<accession>A0A395RYR2</accession>
<reference evidence="1 2" key="1">
    <citation type="journal article" date="2018" name="PLoS Pathog.">
        <title>Evolution of structural diversity of trichothecenes, a family of toxins produced by plant pathogenic and entomopathogenic fungi.</title>
        <authorList>
            <person name="Proctor R.H."/>
            <person name="McCormick S.P."/>
            <person name="Kim H.S."/>
            <person name="Cardoza R.E."/>
            <person name="Stanley A.M."/>
            <person name="Lindo L."/>
            <person name="Kelly A."/>
            <person name="Brown D.W."/>
            <person name="Lee T."/>
            <person name="Vaughan M.M."/>
            <person name="Alexander N.J."/>
            <person name="Busman M."/>
            <person name="Gutierrez S."/>
        </authorList>
    </citation>
    <scope>NUCLEOTIDE SEQUENCE [LARGE SCALE GENOMIC DNA]</scope>
    <source>
        <strain evidence="1 2">NRRL 20695</strain>
    </source>
</reference>
<gene>
    <name evidence="1" type="ORF">FLONG3_9328</name>
</gene>
<evidence type="ECO:0000313" key="1">
    <source>
        <dbReference type="EMBL" id="RGP65174.1"/>
    </source>
</evidence>
<dbReference type="EMBL" id="PXOG01000240">
    <property type="protein sequence ID" value="RGP65174.1"/>
    <property type="molecule type" value="Genomic_DNA"/>
</dbReference>
<protein>
    <submittedName>
        <fullName evidence="1">Uncharacterized protein</fullName>
    </submittedName>
</protein>
<evidence type="ECO:0000313" key="2">
    <source>
        <dbReference type="Proteomes" id="UP000266234"/>
    </source>
</evidence>
<name>A0A395RYR2_9HYPO</name>